<dbReference type="RefSeq" id="WP_256303056.1">
    <property type="nucleotide sequence ID" value="NZ_JANFYS010000002.1"/>
</dbReference>
<protein>
    <submittedName>
        <fullName evidence="2">DUF3021 family protein</fullName>
    </submittedName>
</protein>
<dbReference type="InterPro" id="IPR021560">
    <property type="entry name" value="DUF3021"/>
</dbReference>
<keyword evidence="1" id="KW-0812">Transmembrane</keyword>
<feature type="transmembrane region" description="Helical" evidence="1">
    <location>
        <begin position="252"/>
        <end position="272"/>
    </location>
</feature>
<feature type="transmembrane region" description="Helical" evidence="1">
    <location>
        <begin position="227"/>
        <end position="246"/>
    </location>
</feature>
<dbReference type="Pfam" id="PF11457">
    <property type="entry name" value="DUF3021"/>
    <property type="match status" value="1"/>
</dbReference>
<evidence type="ECO:0000313" key="3">
    <source>
        <dbReference type="Proteomes" id="UP001204562"/>
    </source>
</evidence>
<feature type="transmembrane region" description="Helical" evidence="1">
    <location>
        <begin position="172"/>
        <end position="189"/>
    </location>
</feature>
<proteinExistence type="predicted"/>
<evidence type="ECO:0000256" key="1">
    <source>
        <dbReference type="SAM" id="Phobius"/>
    </source>
</evidence>
<reference evidence="2" key="1">
    <citation type="submission" date="2022-06" db="EMBL/GenBank/DDBJ databases">
        <title>Isolation of gut microbiota from human fecal samples.</title>
        <authorList>
            <person name="Pamer E.G."/>
            <person name="Barat B."/>
            <person name="Waligurski E."/>
            <person name="Medina S."/>
            <person name="Paddock L."/>
            <person name="Mostad J."/>
        </authorList>
    </citation>
    <scope>NUCLEOTIDE SEQUENCE</scope>
    <source>
        <strain evidence="2">DFI.9.91</strain>
    </source>
</reference>
<evidence type="ECO:0000313" key="2">
    <source>
        <dbReference type="EMBL" id="MCQ4769225.1"/>
    </source>
</evidence>
<feature type="transmembrane region" description="Helical" evidence="1">
    <location>
        <begin position="63"/>
        <end position="84"/>
    </location>
</feature>
<organism evidence="2 3">
    <name type="scientific">Intestinimonas massiliensis</name>
    <name type="common">ex Afouda et al. 2020</name>
    <dbReference type="NCBI Taxonomy" id="1673721"/>
    <lineage>
        <taxon>Bacteria</taxon>
        <taxon>Bacillati</taxon>
        <taxon>Bacillota</taxon>
        <taxon>Clostridia</taxon>
        <taxon>Eubacteriales</taxon>
        <taxon>Intestinimonas</taxon>
    </lineage>
</organism>
<feature type="transmembrane region" description="Helical" evidence="1">
    <location>
        <begin position="12"/>
        <end position="35"/>
    </location>
</feature>
<keyword evidence="1" id="KW-1133">Transmembrane helix</keyword>
<accession>A0AAW5JLI5</accession>
<dbReference type="AlphaFoldDB" id="A0AAW5JLI5"/>
<feature type="transmembrane region" description="Helical" evidence="1">
    <location>
        <begin position="119"/>
        <end position="140"/>
    </location>
</feature>
<comment type="caution">
    <text evidence="2">The sequence shown here is derived from an EMBL/GenBank/DDBJ whole genome shotgun (WGS) entry which is preliminary data.</text>
</comment>
<gene>
    <name evidence="2" type="ORF">NE579_01925</name>
</gene>
<dbReference type="EMBL" id="JANFYS010000002">
    <property type="protein sequence ID" value="MCQ4769225.1"/>
    <property type="molecule type" value="Genomic_DNA"/>
</dbReference>
<feature type="transmembrane region" description="Helical" evidence="1">
    <location>
        <begin position="201"/>
        <end position="220"/>
    </location>
</feature>
<keyword evidence="1" id="KW-0472">Membrane</keyword>
<sequence>MTDVQKQWIKRILIGGFVGLALMAAGVVCIGSITLSGGRPDYRHLQWVTHGAEAFFGSEGLALAAQCAVTFALGASVGVATLPFDDYGPALAARSLLHFAVTGGLVLLLGWLLELVGPSPAAVLLLLGLYTFLYLTVWLVRWLGWRAELDDLRSALDLPAPSPSCLNGRESLPYALLLAGFFLLLRPLAEVLDAPDVPVLRALLLPWLAYPFVALLTGWASGLARGLCPLVPLTAFVSFLPNLLWPHVPYDWQQGVVYALLALGANLLAAVVRRWRRRGEERGGLR</sequence>
<dbReference type="Proteomes" id="UP001204562">
    <property type="component" value="Unassembled WGS sequence"/>
</dbReference>
<name>A0AAW5JLI5_9FIRM</name>
<feature type="transmembrane region" description="Helical" evidence="1">
    <location>
        <begin position="96"/>
        <end position="113"/>
    </location>
</feature>